<dbReference type="PATRIC" id="fig|929558.5.peg.1463"/>
<evidence type="ECO:0000313" key="3">
    <source>
        <dbReference type="Proteomes" id="UP000006431"/>
    </source>
</evidence>
<comment type="caution">
    <text evidence="2">The sequence shown here is derived from an EMBL/GenBank/DDBJ whole genome shotgun (WGS) entry which is preliminary data.</text>
</comment>
<feature type="transmembrane region" description="Helical" evidence="1">
    <location>
        <begin position="103"/>
        <end position="121"/>
    </location>
</feature>
<accession>H1FT77</accession>
<dbReference type="STRING" id="929558.SMGD1_1472"/>
<gene>
    <name evidence="2" type="ORF">SMGD1_1472</name>
</gene>
<keyword evidence="1" id="KW-0812">Transmembrane</keyword>
<organism evidence="2 3">
    <name type="scientific">Sulfurimonas gotlandica (strain DSM 19862 / JCM 16533 / GD1)</name>
    <dbReference type="NCBI Taxonomy" id="929558"/>
    <lineage>
        <taxon>Bacteria</taxon>
        <taxon>Pseudomonadati</taxon>
        <taxon>Campylobacterota</taxon>
        <taxon>Epsilonproteobacteria</taxon>
        <taxon>Campylobacterales</taxon>
        <taxon>Sulfurimonadaceae</taxon>
        <taxon>Sulfurimonas</taxon>
    </lineage>
</organism>
<name>H1FT77_SULGG</name>
<reference evidence="2 3" key="1">
    <citation type="journal article" date="2012" name="Proc. Natl. Acad. Sci. U.S.A.">
        <title>Genome and physiology of a model Epsilonproteobacterium responsible for sulfide detoxification in marine oxygen depletion zones.</title>
        <authorList>
            <person name="Grote J."/>
            <person name="Schott T."/>
            <person name="Bruckner C.G."/>
            <person name="Glockner F.O."/>
            <person name="Jost G."/>
            <person name="Teeling H."/>
            <person name="Labrenz M."/>
            <person name="Jurgens K."/>
        </authorList>
    </citation>
    <scope>NUCLEOTIDE SEQUENCE [LARGE SCALE GENOMIC DNA]</scope>
    <source>
        <strain evidence="2 3">GD1</strain>
    </source>
</reference>
<keyword evidence="3" id="KW-1185">Reference proteome</keyword>
<protein>
    <submittedName>
        <fullName evidence="2">Uncharacterized protein</fullName>
    </submittedName>
</protein>
<dbReference type="AlphaFoldDB" id="H1FT77"/>
<sequence length="138" mass="15765">MNEIKLSVEDKNLETVLTVLNSFNSGLISKIEIAPKEAVRACDVPNNTKVTENYYTPASTLDRIDVEEKRKKLFSFAFITLILLSITAVYFEVYDQTHVPPFLRVILAAYWSYSLVGIIVSKRGSDYWVSKLYFNVSK</sequence>
<dbReference type="HOGENOM" id="CLU_1854203_0_0_7"/>
<dbReference type="RefSeq" id="WP_008341041.1">
    <property type="nucleotide sequence ID" value="NZ_AFRZ01000001.1"/>
</dbReference>
<feature type="transmembrane region" description="Helical" evidence="1">
    <location>
        <begin position="73"/>
        <end position="91"/>
    </location>
</feature>
<evidence type="ECO:0000256" key="1">
    <source>
        <dbReference type="SAM" id="Phobius"/>
    </source>
</evidence>
<dbReference type="EMBL" id="AFRZ01000001">
    <property type="protein sequence ID" value="EHP29996.1"/>
    <property type="molecule type" value="Genomic_DNA"/>
</dbReference>
<keyword evidence="1" id="KW-0472">Membrane</keyword>
<proteinExistence type="predicted"/>
<dbReference type="Proteomes" id="UP000006431">
    <property type="component" value="Unassembled WGS sequence"/>
</dbReference>
<keyword evidence="1" id="KW-1133">Transmembrane helix</keyword>
<evidence type="ECO:0000313" key="2">
    <source>
        <dbReference type="EMBL" id="EHP29996.1"/>
    </source>
</evidence>